<proteinExistence type="predicted"/>
<organism evidence="2 3">
    <name type="scientific">Thalassotalea fonticola</name>
    <dbReference type="NCBI Taxonomy" id="3065649"/>
    <lineage>
        <taxon>Bacteria</taxon>
        <taxon>Pseudomonadati</taxon>
        <taxon>Pseudomonadota</taxon>
        <taxon>Gammaproteobacteria</taxon>
        <taxon>Alteromonadales</taxon>
        <taxon>Colwelliaceae</taxon>
        <taxon>Thalassotalea</taxon>
    </lineage>
</organism>
<keyword evidence="3" id="KW-1185">Reference proteome</keyword>
<dbReference type="Pfam" id="PF13181">
    <property type="entry name" value="TPR_8"/>
    <property type="match status" value="1"/>
</dbReference>
<evidence type="ECO:0000313" key="3">
    <source>
        <dbReference type="Proteomes" id="UP001301442"/>
    </source>
</evidence>
<reference evidence="2 3" key="1">
    <citation type="submission" date="2023-09" db="EMBL/GenBank/DDBJ databases">
        <authorList>
            <person name="Qi X."/>
        </authorList>
    </citation>
    <scope>NUCLEOTIDE SEQUENCE [LARGE SCALE GENOMIC DNA]</scope>
    <source>
        <strain evidence="2 3">S1-1</strain>
    </source>
</reference>
<feature type="signal peptide" evidence="1">
    <location>
        <begin position="1"/>
        <end position="41"/>
    </location>
</feature>
<dbReference type="SUPFAM" id="SSF48452">
    <property type="entry name" value="TPR-like"/>
    <property type="match status" value="1"/>
</dbReference>
<dbReference type="InterPro" id="IPR019734">
    <property type="entry name" value="TPR_rpt"/>
</dbReference>
<sequence length="702" mass="77773">MNSFKLPTTRQKVQPSCLRNPLVVCLTAALAVSSVTPLTQAMATEADINKTGELRQIELQTGSAVFNYFNGDYFAALTQLAVNDKKGVIDASGKGELLKAGLELHYDMDTDAGRIYAEQLLTKANASVEPGYKDQVYFTFAKALYQKQQYQKAQSALSHVGTQLASQYQDEFYFVSAQTALKLDDVTAAINAKNNINKASIYHRYLAFNHAMALLKHDDKNKALNELEKVIDLNPVVMATDGDDRYVQSIEITDEFEALVDRANLTMGYLYIEQGENTLALAAFKRVSLSSLDSDAAMLGYGWAAMNDKSHQTALAVWQKLSAQPQQTPFVREAIIAIGYAYEQMHDKERAYTAYQQAISSFAKQQQLLDTELAKINANEAATDRATNGNFSENSKAESQYILSLLQPVTANSQQSDPTGMKGPQVELQLPPAINTFDLVASNEFHHGVENVNDLNTAIAQFNLWHSKLADMANSFYGDAAPLNAHGDIAEPQEQSLREAQLAELLRKFREYDARLNQHAFSYMGKLFKADPVLGVRHQLANAYGQYQKLSAQLTAEKANAGQNQQAELAQLQARLDRLAGVLLWQIGDYYLDETGRKTKYEAMNASLNVQQSQQIAMAPVFDLQRRVAAKLATTKGLQQSILTYLQTTLGESLSEQRNDLSNYMQKAQMAIVRLNDDVFIQSSNDESINDGSNANNGEGEL</sequence>
<dbReference type="RefSeq" id="WP_348397719.1">
    <property type="nucleotide sequence ID" value="NZ_CP136600.1"/>
</dbReference>
<dbReference type="Gene3D" id="1.25.40.10">
    <property type="entry name" value="Tetratricopeptide repeat domain"/>
    <property type="match status" value="2"/>
</dbReference>
<feature type="chain" id="PRO_5047077842" description="Tetratricopeptide repeat protein" evidence="1">
    <location>
        <begin position="42"/>
        <end position="702"/>
    </location>
</feature>
<dbReference type="InterPro" id="IPR011990">
    <property type="entry name" value="TPR-like_helical_dom_sf"/>
</dbReference>
<dbReference type="EMBL" id="CP136600">
    <property type="protein sequence ID" value="WOH38953.1"/>
    <property type="molecule type" value="Genomic_DNA"/>
</dbReference>
<dbReference type="Proteomes" id="UP001301442">
    <property type="component" value="Chromosome"/>
</dbReference>
<evidence type="ECO:0000256" key="1">
    <source>
        <dbReference type="SAM" id="SignalP"/>
    </source>
</evidence>
<protein>
    <recommendedName>
        <fullName evidence="4">Tetratricopeptide repeat protein</fullName>
    </recommendedName>
</protein>
<evidence type="ECO:0008006" key="4">
    <source>
        <dbReference type="Google" id="ProtNLM"/>
    </source>
</evidence>
<name>A0ABZ0GUA4_9GAMM</name>
<keyword evidence="1" id="KW-0732">Signal</keyword>
<gene>
    <name evidence="2" type="ORF">RI844_06965</name>
</gene>
<accession>A0ABZ0GUA4</accession>
<evidence type="ECO:0000313" key="2">
    <source>
        <dbReference type="EMBL" id="WOH38953.1"/>
    </source>
</evidence>